<proteinExistence type="predicted"/>
<evidence type="ECO:0000259" key="2">
    <source>
        <dbReference type="Pfam" id="PF16111"/>
    </source>
</evidence>
<comment type="caution">
    <text evidence="3">The sequence shown here is derived from an EMBL/GenBank/DDBJ whole genome shotgun (WGS) entry which is preliminary data.</text>
</comment>
<gene>
    <name evidence="3" type="ORF">EUAN_24070</name>
</gene>
<sequence length="143" mass="16035">MKKIIMSFCIILLVFSLVACKQSPETNKLTTDTGQYTKFTKEEVDKAIDTVKNNFDFPAATLTKIWYDEDKSDSLVTLYLETGKGSASGIKPENTIVLLSSFDVDDSGENGNPVLDPGTYTDYQWVLIRDNPTSDWRIDGRGY</sequence>
<dbReference type="RefSeq" id="WP_143000728.1">
    <property type="nucleotide sequence ID" value="NZ_MKIE01000021.1"/>
</dbReference>
<keyword evidence="4" id="KW-1185">Reference proteome</keyword>
<protein>
    <recommendedName>
        <fullName evidence="2">DUF4829 domain-containing protein</fullName>
    </recommendedName>
</protein>
<evidence type="ECO:0000313" key="4">
    <source>
        <dbReference type="Proteomes" id="UP000180254"/>
    </source>
</evidence>
<reference evidence="3 4" key="1">
    <citation type="submission" date="2016-09" db="EMBL/GenBank/DDBJ databases">
        <title>Genome sequence of Eubacterium angustum.</title>
        <authorList>
            <person name="Poehlein A."/>
            <person name="Daniel R."/>
        </authorList>
    </citation>
    <scope>NUCLEOTIDE SEQUENCE [LARGE SCALE GENOMIC DNA]</scope>
    <source>
        <strain evidence="3 4">DSM 1989</strain>
    </source>
</reference>
<evidence type="ECO:0000256" key="1">
    <source>
        <dbReference type="SAM" id="SignalP"/>
    </source>
</evidence>
<dbReference type="PROSITE" id="PS51257">
    <property type="entry name" value="PROKAR_LIPOPROTEIN"/>
    <property type="match status" value="1"/>
</dbReference>
<accession>A0A1S1V539</accession>
<feature type="chain" id="PRO_5039420930" description="DUF4829 domain-containing protein" evidence="1">
    <location>
        <begin position="22"/>
        <end position="143"/>
    </location>
</feature>
<keyword evidence="1" id="KW-0732">Signal</keyword>
<feature type="signal peptide" evidence="1">
    <location>
        <begin position="1"/>
        <end position="21"/>
    </location>
</feature>
<dbReference type="EMBL" id="MKIE01000021">
    <property type="protein sequence ID" value="OHW61227.1"/>
    <property type="molecule type" value="Genomic_DNA"/>
</dbReference>
<evidence type="ECO:0000313" key="3">
    <source>
        <dbReference type="EMBL" id="OHW61227.1"/>
    </source>
</evidence>
<dbReference type="InterPro" id="IPR032256">
    <property type="entry name" value="DUF4829"/>
</dbReference>
<dbReference type="AlphaFoldDB" id="A0A1S1V539"/>
<feature type="domain" description="DUF4829" evidence="2">
    <location>
        <begin position="61"/>
        <end position="142"/>
    </location>
</feature>
<organism evidence="3 4">
    <name type="scientific">Andreesenia angusta</name>
    <dbReference type="NCBI Taxonomy" id="39480"/>
    <lineage>
        <taxon>Bacteria</taxon>
        <taxon>Bacillati</taxon>
        <taxon>Bacillota</taxon>
        <taxon>Tissierellia</taxon>
        <taxon>Tissierellales</taxon>
        <taxon>Gottschalkiaceae</taxon>
        <taxon>Andreesenia</taxon>
    </lineage>
</organism>
<dbReference type="Pfam" id="PF16111">
    <property type="entry name" value="DUF4829"/>
    <property type="match status" value="1"/>
</dbReference>
<name>A0A1S1V539_9FIRM</name>
<dbReference type="OrthoDB" id="9801008at2"/>
<dbReference type="Proteomes" id="UP000180254">
    <property type="component" value="Unassembled WGS sequence"/>
</dbReference>